<dbReference type="GeneID" id="92079142"/>
<evidence type="ECO:0000313" key="1">
    <source>
        <dbReference type="EMBL" id="KAK7948972.1"/>
    </source>
</evidence>
<dbReference type="RefSeq" id="XP_066698478.1">
    <property type="nucleotide sequence ID" value="XM_066846080.1"/>
</dbReference>
<dbReference type="EMBL" id="JAQQWE010000006">
    <property type="protein sequence ID" value="KAK7948972.1"/>
    <property type="molecule type" value="Genomic_DNA"/>
</dbReference>
<sequence length="116" mass="11762">MNPIYLGAAPKNSALLRSPISGDLDDFGRLGIVGGGPCFRALGNVAKLGPVRVAGLMVGGGSSAGIVGSRSRTSLLLRRFGIAGAPGRSGEPPGRVDGPMPWLDIMLIMLTPPLGV</sequence>
<accession>A0ABR1Q9J9</accession>
<keyword evidence="2" id="KW-1185">Reference proteome</keyword>
<reference evidence="1 2" key="1">
    <citation type="submission" date="2023-01" db="EMBL/GenBank/DDBJ databases">
        <title>Analysis of 21 Apiospora genomes using comparative genomics revels a genus with tremendous synthesis potential of carbohydrate active enzymes and secondary metabolites.</title>
        <authorList>
            <person name="Sorensen T."/>
        </authorList>
    </citation>
    <scope>NUCLEOTIDE SEQUENCE [LARGE SCALE GENOMIC DNA]</scope>
    <source>
        <strain evidence="1 2">CBS 24483</strain>
    </source>
</reference>
<dbReference type="Proteomes" id="UP001391051">
    <property type="component" value="Unassembled WGS sequence"/>
</dbReference>
<name>A0ABR1Q9J9_9PEZI</name>
<protein>
    <submittedName>
        <fullName evidence="1">Uncharacterized protein</fullName>
    </submittedName>
</protein>
<evidence type="ECO:0000313" key="2">
    <source>
        <dbReference type="Proteomes" id="UP001391051"/>
    </source>
</evidence>
<comment type="caution">
    <text evidence="1">The sequence shown here is derived from an EMBL/GenBank/DDBJ whole genome shotgun (WGS) entry which is preliminary data.</text>
</comment>
<gene>
    <name evidence="1" type="ORF">PG986_009858</name>
</gene>
<proteinExistence type="predicted"/>
<organism evidence="1 2">
    <name type="scientific">Apiospora aurea</name>
    <dbReference type="NCBI Taxonomy" id="335848"/>
    <lineage>
        <taxon>Eukaryota</taxon>
        <taxon>Fungi</taxon>
        <taxon>Dikarya</taxon>
        <taxon>Ascomycota</taxon>
        <taxon>Pezizomycotina</taxon>
        <taxon>Sordariomycetes</taxon>
        <taxon>Xylariomycetidae</taxon>
        <taxon>Amphisphaeriales</taxon>
        <taxon>Apiosporaceae</taxon>
        <taxon>Apiospora</taxon>
    </lineage>
</organism>